<dbReference type="InterPro" id="IPR010384">
    <property type="entry name" value="MtfA_fam"/>
</dbReference>
<dbReference type="InterPro" id="IPR024079">
    <property type="entry name" value="MetalloPept_cat_dom_sf"/>
</dbReference>
<dbReference type="GO" id="GO:0004177">
    <property type="term" value="F:aminopeptidase activity"/>
    <property type="evidence" value="ECO:0007669"/>
    <property type="project" value="TreeGrafter"/>
</dbReference>
<dbReference type="RefSeq" id="WP_108930316.1">
    <property type="nucleotide sequence ID" value="NZ_BFAY01000014.1"/>
</dbReference>
<dbReference type="PANTHER" id="PTHR30164">
    <property type="entry name" value="MTFA PEPTIDASE"/>
    <property type="match status" value="1"/>
</dbReference>
<protein>
    <submittedName>
        <fullName evidence="1">Phosphoenolpyruvate:glucose-phosphotransferase regulator</fullName>
    </submittedName>
</protein>
<dbReference type="PANTHER" id="PTHR30164:SF2">
    <property type="entry name" value="PROTEIN MTFA"/>
    <property type="match status" value="1"/>
</dbReference>
<dbReference type="AlphaFoldDB" id="A0A2P2D7W5"/>
<name>A0A2P2D7W5_9LEPT</name>
<evidence type="ECO:0000313" key="2">
    <source>
        <dbReference type="Proteomes" id="UP000245076"/>
    </source>
</evidence>
<dbReference type="EMBL" id="BFAY01000014">
    <property type="protein sequence ID" value="GBF40723.1"/>
    <property type="molecule type" value="Genomic_DNA"/>
</dbReference>
<dbReference type="SUPFAM" id="SSF55486">
    <property type="entry name" value="Metalloproteases ('zincins'), catalytic domain"/>
    <property type="match status" value="1"/>
</dbReference>
<keyword evidence="1" id="KW-0670">Pyruvate</keyword>
<dbReference type="Proteomes" id="UP000245076">
    <property type="component" value="Unassembled WGS sequence"/>
</dbReference>
<dbReference type="Gene3D" id="3.40.390.10">
    <property type="entry name" value="Collagenase (Catalytic Domain)"/>
    <property type="match status" value="1"/>
</dbReference>
<proteinExistence type="predicted"/>
<dbReference type="GO" id="GO:0005829">
    <property type="term" value="C:cytosol"/>
    <property type="evidence" value="ECO:0007669"/>
    <property type="project" value="TreeGrafter"/>
</dbReference>
<comment type="caution">
    <text evidence="1">The sequence shown here is derived from an EMBL/GenBank/DDBJ whole genome shotgun (WGS) entry which is preliminary data.</text>
</comment>
<dbReference type="Pfam" id="PF06167">
    <property type="entry name" value="Peptidase_M90"/>
    <property type="match status" value="1"/>
</dbReference>
<gene>
    <name evidence="1" type="ORF">LPTSP1_37410</name>
</gene>
<keyword evidence="1" id="KW-0808">Transferase</keyword>
<sequence length="247" mass="28796">MKINKLLGLVRRILLRPFSHFVNIPKVWITFLDERVEYYKNLEGEEREKINILIQHFKTSKKFIGANSFEVTDSHKYLIACLAVRLVRNIGLHHFDSIHTIVVFPSAFKTEEISYYVDGVTGNQGMVGLSWRAIERGFRIHNDGDCVVTHEFTHVIDLTSGDFDGIPQLNDESFYRAWTKFLIEGYPKIRKELFDSSEFVSDEAELFAYLSEIYFEKPDHLLTEKPHVFILLNDFYGEYSEKIATSV</sequence>
<dbReference type="GO" id="GO:0008237">
    <property type="term" value="F:metallopeptidase activity"/>
    <property type="evidence" value="ECO:0007669"/>
    <property type="project" value="InterPro"/>
</dbReference>
<dbReference type="GO" id="GO:0016740">
    <property type="term" value="F:transferase activity"/>
    <property type="evidence" value="ECO:0007669"/>
    <property type="project" value="UniProtKB-KW"/>
</dbReference>
<reference evidence="1 2" key="1">
    <citation type="submission" date="2018-02" db="EMBL/GenBank/DDBJ databases">
        <title>Novel Leptospira species isolated from soil and water in Japan.</title>
        <authorList>
            <person name="Nakao R."/>
            <person name="Masuzawa T."/>
        </authorList>
    </citation>
    <scope>NUCLEOTIDE SEQUENCE [LARGE SCALE GENOMIC DNA]</scope>
    <source>
        <strain evidence="1 2">E8</strain>
    </source>
</reference>
<dbReference type="CDD" id="cd20169">
    <property type="entry name" value="Peptidase_M90_mtfA"/>
    <property type="match status" value="1"/>
</dbReference>
<accession>A0A2P2D7W5</accession>
<organism evidence="1 2">
    <name type="scientific">Leptospira johnsonii</name>
    <dbReference type="NCBI Taxonomy" id="1917820"/>
    <lineage>
        <taxon>Bacteria</taxon>
        <taxon>Pseudomonadati</taxon>
        <taxon>Spirochaetota</taxon>
        <taxon>Spirochaetia</taxon>
        <taxon>Leptospirales</taxon>
        <taxon>Leptospiraceae</taxon>
        <taxon>Leptospira</taxon>
    </lineage>
</organism>
<dbReference type="Gene3D" id="1.10.472.150">
    <property type="entry name" value="Glucose-regulated metallo-peptidase M90, N-terminal domain"/>
    <property type="match status" value="1"/>
</dbReference>
<evidence type="ECO:0000313" key="1">
    <source>
        <dbReference type="EMBL" id="GBF40723.1"/>
    </source>
</evidence>
<keyword evidence="2" id="KW-1185">Reference proteome</keyword>
<dbReference type="InterPro" id="IPR042252">
    <property type="entry name" value="MtfA_N"/>
</dbReference>
<dbReference type="OrthoDB" id="9786424at2"/>